<evidence type="ECO:0000313" key="2">
    <source>
        <dbReference type="Proteomes" id="UP001190700"/>
    </source>
</evidence>
<evidence type="ECO:0000313" key="1">
    <source>
        <dbReference type="EMBL" id="KAK3280287.1"/>
    </source>
</evidence>
<name>A0AAE0GLQ9_9CHLO</name>
<dbReference type="SUPFAM" id="SSF49879">
    <property type="entry name" value="SMAD/FHA domain"/>
    <property type="match status" value="1"/>
</dbReference>
<dbReference type="Gene3D" id="2.60.200.20">
    <property type="match status" value="1"/>
</dbReference>
<comment type="caution">
    <text evidence="1">The sequence shown here is derived from an EMBL/GenBank/DDBJ whole genome shotgun (WGS) entry which is preliminary data.</text>
</comment>
<organism evidence="1 2">
    <name type="scientific">Cymbomonas tetramitiformis</name>
    <dbReference type="NCBI Taxonomy" id="36881"/>
    <lineage>
        <taxon>Eukaryota</taxon>
        <taxon>Viridiplantae</taxon>
        <taxon>Chlorophyta</taxon>
        <taxon>Pyramimonadophyceae</taxon>
        <taxon>Pyramimonadales</taxon>
        <taxon>Pyramimonadaceae</taxon>
        <taxon>Cymbomonas</taxon>
    </lineage>
</organism>
<dbReference type="EMBL" id="LGRX02004458">
    <property type="protein sequence ID" value="KAK3280287.1"/>
    <property type="molecule type" value="Genomic_DNA"/>
</dbReference>
<protein>
    <submittedName>
        <fullName evidence="1">Uncharacterized protein</fullName>
    </submittedName>
</protein>
<reference evidence="1 2" key="1">
    <citation type="journal article" date="2015" name="Genome Biol. Evol.">
        <title>Comparative Genomics of a Bacterivorous Green Alga Reveals Evolutionary Causalities and Consequences of Phago-Mixotrophic Mode of Nutrition.</title>
        <authorList>
            <person name="Burns J.A."/>
            <person name="Paasch A."/>
            <person name="Narechania A."/>
            <person name="Kim E."/>
        </authorList>
    </citation>
    <scope>NUCLEOTIDE SEQUENCE [LARGE SCALE GENOMIC DNA]</scope>
    <source>
        <strain evidence="1 2">PLY_AMNH</strain>
    </source>
</reference>
<accession>A0AAE0GLQ9</accession>
<dbReference type="AlphaFoldDB" id="A0AAE0GLQ9"/>
<dbReference type="InterPro" id="IPR008984">
    <property type="entry name" value="SMAD_FHA_dom_sf"/>
</dbReference>
<proteinExistence type="predicted"/>
<keyword evidence="2" id="KW-1185">Reference proteome</keyword>
<gene>
    <name evidence="1" type="ORF">CYMTET_11864</name>
</gene>
<dbReference type="Proteomes" id="UP001190700">
    <property type="component" value="Unassembled WGS sequence"/>
</dbReference>
<sequence length="470" mass="53498">MNNHENHKQLCLVSYTPQPRTSDRAEQVLMINMTTRLAGSGQVDPQTNFLTLIFGRSSQSSLDRMGHAPISTGVVVLDMCISRKQFKVHREHAGGPLLLTNIAEYPNNPTHVNREPVNAPWKLGMGDVITIGKPMDFRIPLTGDLTLNNCTTATEEQRAKLPHEDTVQYVDCGACSRAGMFKPTCKINKSCTKIVRVIGADSYVVDTHLPWFYRCINEHFSCRPCIDYYMLESFLKFHMRSASITQLVPCPMCVGPEEDKAMETLERWRVLVKNKTVFDKLFNARAEEIIREEGRQEQMRANQIENEQRERAHQEELARLAGNDQVEAREVFDQRANAILSDDPSCKIRTPCCGLPVLEVLGCMSVRCEPANNGGRQEIGCGKYFCAWCFRRAPNSEACHMHLRQCPLNPNRSEPALGAFFTTHERHLAHWASVVARQVLDRINREAEGPLKEAMMRYFESNHRNDYRGE</sequence>